<accession>A0A1Y1YH77</accession>
<gene>
    <name evidence="1" type="ORF">K493DRAFT_300602</name>
</gene>
<evidence type="ECO:0000313" key="1">
    <source>
        <dbReference type="EMBL" id="ORX97076.1"/>
    </source>
</evidence>
<dbReference type="InParanoid" id="A0A1Y1YH77"/>
<organism evidence="1 2">
    <name type="scientific">Basidiobolus meristosporus CBS 931.73</name>
    <dbReference type="NCBI Taxonomy" id="1314790"/>
    <lineage>
        <taxon>Eukaryota</taxon>
        <taxon>Fungi</taxon>
        <taxon>Fungi incertae sedis</taxon>
        <taxon>Zoopagomycota</taxon>
        <taxon>Entomophthoromycotina</taxon>
        <taxon>Basidiobolomycetes</taxon>
        <taxon>Basidiobolales</taxon>
        <taxon>Basidiobolaceae</taxon>
        <taxon>Basidiobolus</taxon>
    </lineage>
</organism>
<comment type="caution">
    <text evidence="1">The sequence shown here is derived from an EMBL/GenBank/DDBJ whole genome shotgun (WGS) entry which is preliminary data.</text>
</comment>
<name>A0A1Y1YH77_9FUNG</name>
<keyword evidence="2" id="KW-1185">Reference proteome</keyword>
<dbReference type="AlphaFoldDB" id="A0A1Y1YH77"/>
<evidence type="ECO:0000313" key="2">
    <source>
        <dbReference type="Proteomes" id="UP000193498"/>
    </source>
</evidence>
<sequence length="117" mass="13325">MARCWFAQTYESPIGQEFKTLADYHTTCIPRIDTGSDWLQKENDSDLATSQAVVLLVIADSWFGSPNMTMMLAELGLYSIMQVTKRCYWPSVITIQQPEVVEQYETHRSLVDAANNL</sequence>
<protein>
    <submittedName>
        <fullName evidence="1">Uncharacterized protein</fullName>
    </submittedName>
</protein>
<dbReference type="Proteomes" id="UP000193498">
    <property type="component" value="Unassembled WGS sequence"/>
</dbReference>
<proteinExistence type="predicted"/>
<dbReference type="EMBL" id="MCFE01000140">
    <property type="protein sequence ID" value="ORX97076.1"/>
    <property type="molecule type" value="Genomic_DNA"/>
</dbReference>
<reference evidence="1 2" key="1">
    <citation type="submission" date="2016-07" db="EMBL/GenBank/DDBJ databases">
        <title>Pervasive Adenine N6-methylation of Active Genes in Fungi.</title>
        <authorList>
            <consortium name="DOE Joint Genome Institute"/>
            <person name="Mondo S.J."/>
            <person name="Dannebaum R.O."/>
            <person name="Kuo R.C."/>
            <person name="Labutti K."/>
            <person name="Haridas S."/>
            <person name="Kuo A."/>
            <person name="Salamov A."/>
            <person name="Ahrendt S.R."/>
            <person name="Lipzen A."/>
            <person name="Sullivan W."/>
            <person name="Andreopoulos W.B."/>
            <person name="Clum A."/>
            <person name="Lindquist E."/>
            <person name="Daum C."/>
            <person name="Ramamoorthy G.K."/>
            <person name="Gryganskyi A."/>
            <person name="Culley D."/>
            <person name="Magnuson J.K."/>
            <person name="James T.Y."/>
            <person name="O'Malley M.A."/>
            <person name="Stajich J.E."/>
            <person name="Spatafora J.W."/>
            <person name="Visel A."/>
            <person name="Grigoriev I.V."/>
        </authorList>
    </citation>
    <scope>NUCLEOTIDE SEQUENCE [LARGE SCALE GENOMIC DNA]</scope>
    <source>
        <strain evidence="1 2">CBS 931.73</strain>
    </source>
</reference>
<dbReference type="OrthoDB" id="2286379at2759"/>